<reference evidence="21" key="2">
    <citation type="submission" date="2025-08" db="UniProtKB">
        <authorList>
            <consortium name="Ensembl"/>
        </authorList>
    </citation>
    <scope>IDENTIFICATION</scope>
</reference>
<evidence type="ECO:0000256" key="18">
    <source>
        <dbReference type="SAM" id="Coils"/>
    </source>
</evidence>
<dbReference type="Proteomes" id="UP000314981">
    <property type="component" value="Chromosome 29"/>
</dbReference>
<feature type="region of interest" description="Disordered" evidence="19">
    <location>
        <begin position="614"/>
        <end position="643"/>
    </location>
</feature>
<feature type="coiled-coil region" evidence="18">
    <location>
        <begin position="1182"/>
        <end position="1395"/>
    </location>
</feature>
<evidence type="ECO:0000256" key="4">
    <source>
        <dbReference type="ARBA" id="ARBA00004555"/>
    </source>
</evidence>
<feature type="coiled-coil region" evidence="18">
    <location>
        <begin position="1084"/>
        <end position="1139"/>
    </location>
</feature>
<dbReference type="GO" id="GO:0008017">
    <property type="term" value="F:microtubule binding"/>
    <property type="evidence" value="ECO:0007669"/>
    <property type="project" value="TreeGrafter"/>
</dbReference>
<feature type="region of interest" description="Disordered" evidence="19">
    <location>
        <begin position="1421"/>
        <end position="1573"/>
    </location>
</feature>
<keyword evidence="5" id="KW-0963">Cytoplasm</keyword>
<evidence type="ECO:0000256" key="14">
    <source>
        <dbReference type="ARBA" id="ARBA00064574"/>
    </source>
</evidence>
<dbReference type="STRING" id="30522.A0A4W2E961"/>
<evidence type="ECO:0000256" key="6">
    <source>
        <dbReference type="ARBA" id="ARBA00022553"/>
    </source>
</evidence>
<evidence type="ECO:0000259" key="20">
    <source>
        <dbReference type="Pfam" id="PF19047"/>
    </source>
</evidence>
<keyword evidence="10 18" id="KW-0175">Coiled coil</keyword>
<keyword evidence="6" id="KW-0597">Phosphoprotein</keyword>
<feature type="compositionally biased region" description="Basic and acidic residues" evidence="19">
    <location>
        <begin position="735"/>
        <end position="744"/>
    </location>
</feature>
<evidence type="ECO:0000313" key="22">
    <source>
        <dbReference type="Proteomes" id="UP000314981"/>
    </source>
</evidence>
<dbReference type="InterPro" id="IPR036872">
    <property type="entry name" value="CH_dom_sf"/>
</dbReference>
<feature type="coiled-coil region" evidence="18">
    <location>
        <begin position="564"/>
        <end position="591"/>
    </location>
</feature>
<keyword evidence="9" id="KW-0333">Golgi apparatus</keyword>
<keyword evidence="12" id="KW-0206">Cytoskeleton</keyword>
<dbReference type="PANTHER" id="PTHR18947:SF35">
    <property type="entry name" value="COILED-COIL DOMAIN-CONTAINING PROTEIN 88B"/>
    <property type="match status" value="1"/>
</dbReference>
<dbReference type="OMA" id="ADSCFHH"/>
<evidence type="ECO:0000256" key="1">
    <source>
        <dbReference type="ARBA" id="ARBA00004170"/>
    </source>
</evidence>
<dbReference type="GO" id="GO:0005794">
    <property type="term" value="C:Golgi apparatus"/>
    <property type="evidence" value="ECO:0007669"/>
    <property type="project" value="UniProtKB-SubCell"/>
</dbReference>
<reference evidence="21 22" key="1">
    <citation type="submission" date="2018-11" db="EMBL/GenBank/DDBJ databases">
        <title>Haplotype-resolved cattle genomes.</title>
        <authorList>
            <person name="Low W.Y."/>
            <person name="Tearle R."/>
            <person name="Bickhart D.M."/>
            <person name="Rosen B.D."/>
            <person name="Koren S."/>
            <person name="Rhie A."/>
            <person name="Hiendleder S."/>
            <person name="Phillippy A.M."/>
            <person name="Smith T.P.L."/>
            <person name="Williams J.L."/>
        </authorList>
    </citation>
    <scope>NUCLEOTIDE SEQUENCE [LARGE SCALE GENOMIC DNA]</scope>
</reference>
<evidence type="ECO:0000256" key="9">
    <source>
        <dbReference type="ARBA" id="ARBA00023034"/>
    </source>
</evidence>
<proteinExistence type="inferred from homology"/>
<dbReference type="PANTHER" id="PTHR18947">
    <property type="entry name" value="HOOK PROTEINS"/>
    <property type="match status" value="1"/>
</dbReference>
<feature type="coiled-coil region" evidence="18">
    <location>
        <begin position="363"/>
        <end position="535"/>
    </location>
</feature>
<keyword evidence="7" id="KW-0256">Endoplasmic reticulum</keyword>
<dbReference type="GO" id="GO:0031122">
    <property type="term" value="P:cytoplasmic microtubule organization"/>
    <property type="evidence" value="ECO:0007669"/>
    <property type="project" value="TreeGrafter"/>
</dbReference>
<reference evidence="21" key="3">
    <citation type="submission" date="2025-09" db="UniProtKB">
        <authorList>
            <consortium name="Ensembl"/>
        </authorList>
    </citation>
    <scope>IDENTIFICATION</scope>
</reference>
<dbReference type="SUPFAM" id="SSF116907">
    <property type="entry name" value="Hook domain"/>
    <property type="match status" value="1"/>
</dbReference>
<name>A0A4W2E961_BOBOX</name>
<sequence>MDGGKGPRIRDFLSGSLATWVRGQWEGGLERGNEQQGGAGVGVGGERAEWGVGGEGAEGRGGLKWEQRSPGSCGQEKESGPRATDIQGTGGEGTMWVQGGRSEGLRIHFDGGGLHPLHLGRPDDSFVFPQALGLAGLVGEAEEPEGEEEEEEGEGPLCPEKRFLRLSDGALLLRVLGIIAPSSRGAPRMIRGRDGPAAWRLWNLNHLWGRLRDFYQEELQLLILSPPPDLQMLGFDPFSEEAVEELEGILRLLLGASVQCEHRELFIRHIQGLSLEVQSELAAAIQEVTQPGAGLVLALTGPEPGELAPPELEMLSRSLMGTLLKLARERDLGAQRLAELLLDREPAPLLPEAPAKIPSEGASHHLALQLANAKAQLRRLRQELEEKAELLLDSQAEVQGLEAEIRRLRQEAQALTGQAKRAELYREEAEALRERAGRLPRLQEELRRCRERLQAAEACKGRLEEERALSGALEASKALLEEQLEAAQERCARLHETQRENLLLRTRLGEAHAELDSLRHQVDQLAEENVELELELQRSLEPPPGSPGEELLPGVAPSLHDEVREAEAGRLQTLERENQELRGLLRVLQRQPGGQPPLLEEQNEDSVIREPDLAPQTCLTSDPGPQALAAQAADEGSQASDPTPLLFESALEASASDLDPQVVEKPLQTDVVVPADSMPQESDPDAEAQEFPKKAGLGAPLRTPASVTPPQGPEVNIQAQLSLGGETGESVPEALRVRQEDPESKPGPSETSLCVRLEEQGTLDQKLDLPEGQTEAREHEHRLGGLVGDATQRKSQKKLEGAPEVRTWEARAPEEILVSGVPEREALQEEAARLKREAETLRAELEAQARRLEARGTEAARLSEELAQARRAEAEAHREVEAQARELARLREAVESSARELEAASREREALAEALAAAGRERRQWEREAPRLRARAEEAEERLHVLEAEGRRHLEEAETQRRERQALQEELEKAVVRGRELGARLERLQNELERAALERQEFLREQEFQHQRYQGLEQRLEAELQAAATSKEEALTELRKRALQLEGELFKLRQGAAGLGPQEQTELKGTEAQSMRLIEVERSNATLAAEKAALQGQLQHLEGQLGSLQGRAQELLLQSQRAQENSSRLQAEKSVLETQGQELHRRLGLLEEEVQAARRSQEETRGQQQALLRDHEALAQLQRRQEAELEGLLARHRDLKANMRALELAHRELQGRHEQLQAQKANVEAQEVALLAERERLVQDGHRQRGLEEELRRLQSEHDRAQMLLAEVSRERGELQGERGELRGRLARLELERAQLEAQSQRLRESNQQLDLSACRLTTQCELLTELRSAQEEENRQLLAEVQALSRENRELLERSLESRDHLHREQREYLDQLNALRREKQKLVEKIMDQYRVLEPGPLPRTKKGSWLADKVKRLMRPRREGGPHGGPRLGADGAGSTESLGGPSETELPEGREADGTGSPSPAPMRRAQSSLCLRDETLAGGQRRKLSSRFPVGRSSESFSPGDTPRQRFRQRRPGPLGAPSSHGKGPGVGWGGSIETLAEHEADANGESLEVQEPEKRTLAPSLSQ</sequence>
<evidence type="ECO:0000313" key="21">
    <source>
        <dbReference type="Ensembl" id="ENSBIXP00000028249.1"/>
    </source>
</evidence>
<evidence type="ECO:0000256" key="5">
    <source>
        <dbReference type="ARBA" id="ARBA00022490"/>
    </source>
</evidence>
<evidence type="ECO:0000256" key="3">
    <source>
        <dbReference type="ARBA" id="ARBA00004267"/>
    </source>
</evidence>
<dbReference type="Pfam" id="PF19047">
    <property type="entry name" value="HOOK_N"/>
    <property type="match status" value="1"/>
</dbReference>
<gene>
    <name evidence="21" type="primary">CCDC88B</name>
</gene>
<evidence type="ECO:0000256" key="15">
    <source>
        <dbReference type="ARBA" id="ARBA00068574"/>
    </source>
</evidence>
<feature type="compositionally biased region" description="Gly residues" evidence="19">
    <location>
        <begin position="35"/>
        <end position="56"/>
    </location>
</feature>
<dbReference type="FunFam" id="1.10.418.10:FF:000076">
    <property type="entry name" value="Coiled-coil domain containing 88B"/>
    <property type="match status" value="1"/>
</dbReference>
<protein>
    <recommendedName>
        <fullName evidence="15">Coiled-coil domain-containing protein 88B</fullName>
    </recommendedName>
    <alternativeName>
        <fullName evidence="16">Gipie</fullName>
    </alternativeName>
    <alternativeName>
        <fullName evidence="17">Hook-related protein 3</fullName>
    </alternativeName>
</protein>
<evidence type="ECO:0000256" key="7">
    <source>
        <dbReference type="ARBA" id="ARBA00022824"/>
    </source>
</evidence>
<feature type="domain" description="HOOK N-terminal" evidence="20">
    <location>
        <begin position="160"/>
        <end position="287"/>
    </location>
</feature>
<feature type="region of interest" description="Disordered" evidence="19">
    <location>
        <begin position="29"/>
        <end position="98"/>
    </location>
</feature>
<keyword evidence="11" id="KW-0472">Membrane</keyword>
<feature type="compositionally biased region" description="Basic and acidic residues" evidence="19">
    <location>
        <begin position="765"/>
        <end position="783"/>
    </location>
</feature>
<keyword evidence="22" id="KW-1185">Reference proteome</keyword>
<accession>A0A4W2E961</accession>
<dbReference type="GO" id="GO:0051959">
    <property type="term" value="F:dynein light intermediate chain binding"/>
    <property type="evidence" value="ECO:0007669"/>
    <property type="project" value="TreeGrafter"/>
</dbReference>
<dbReference type="GO" id="GO:0030705">
    <property type="term" value="P:cytoskeleton-dependent intracellular transport"/>
    <property type="evidence" value="ECO:0007669"/>
    <property type="project" value="InterPro"/>
</dbReference>
<keyword evidence="8" id="KW-0346">Stress response</keyword>
<evidence type="ECO:0000256" key="8">
    <source>
        <dbReference type="ARBA" id="ARBA00023016"/>
    </source>
</evidence>
<evidence type="ECO:0000256" key="12">
    <source>
        <dbReference type="ARBA" id="ARBA00023212"/>
    </source>
</evidence>
<organism evidence="21 22">
    <name type="scientific">Bos indicus x Bos taurus</name>
    <name type="common">Hybrid cattle</name>
    <dbReference type="NCBI Taxonomy" id="30522"/>
    <lineage>
        <taxon>Eukaryota</taxon>
        <taxon>Metazoa</taxon>
        <taxon>Chordata</taxon>
        <taxon>Craniata</taxon>
        <taxon>Vertebrata</taxon>
        <taxon>Euteleostomi</taxon>
        <taxon>Mammalia</taxon>
        <taxon>Eutheria</taxon>
        <taxon>Laurasiatheria</taxon>
        <taxon>Artiodactyla</taxon>
        <taxon>Ruminantia</taxon>
        <taxon>Pecora</taxon>
        <taxon>Bovidae</taxon>
        <taxon>Bovinae</taxon>
        <taxon>Bos</taxon>
    </lineage>
</organism>
<feature type="coiled-coil region" evidence="18">
    <location>
        <begin position="824"/>
        <end position="1048"/>
    </location>
</feature>
<evidence type="ECO:0000256" key="16">
    <source>
        <dbReference type="ARBA" id="ARBA00075405"/>
    </source>
</evidence>
<dbReference type="Gene3D" id="1.10.418.10">
    <property type="entry name" value="Calponin-like domain"/>
    <property type="match status" value="1"/>
</dbReference>
<feature type="region of interest" description="Disordered" evidence="19">
    <location>
        <begin position="675"/>
        <end position="805"/>
    </location>
</feature>
<evidence type="ECO:0000256" key="10">
    <source>
        <dbReference type="ARBA" id="ARBA00023054"/>
    </source>
</evidence>
<dbReference type="GO" id="GO:0005783">
    <property type="term" value="C:endoplasmic reticulum"/>
    <property type="evidence" value="ECO:0007669"/>
    <property type="project" value="UniProtKB-SubCell"/>
</dbReference>
<dbReference type="GO" id="GO:0005813">
    <property type="term" value="C:centrosome"/>
    <property type="evidence" value="ECO:0007669"/>
    <property type="project" value="TreeGrafter"/>
</dbReference>
<evidence type="ECO:0000256" key="19">
    <source>
        <dbReference type="SAM" id="MobiDB-lite"/>
    </source>
</evidence>
<evidence type="ECO:0000256" key="17">
    <source>
        <dbReference type="ARBA" id="ARBA00078746"/>
    </source>
</evidence>
<dbReference type="Ensembl" id="ENSBIXT00000010896.1">
    <property type="protein sequence ID" value="ENSBIXP00000028249.1"/>
    <property type="gene ID" value="ENSBIXG00000007417.1"/>
</dbReference>
<comment type="similarity">
    <text evidence="13">Belongs to the CCDC88 family.</text>
</comment>
<comment type="subunit">
    <text evidence="14">Homodimer. Interacts with DOCK8. Interacts (via C-terminus) with intact microtubules. Interacts with dynein-dynactin motor complex. Interacts (via C-terminus) with HSPA5.</text>
</comment>
<dbReference type="InterPro" id="IPR043936">
    <property type="entry name" value="HOOK_N"/>
</dbReference>
<comment type="subcellular location">
    <subcellularLocation>
        <location evidence="3">Cytoplasm</location>
        <location evidence="3">Cytoskeleton</location>
        <location evidence="3">Microtubule organizing center</location>
    </subcellularLocation>
    <subcellularLocation>
        <location evidence="2">Endoplasmic reticulum</location>
    </subcellularLocation>
    <subcellularLocation>
        <location evidence="4">Golgi apparatus</location>
    </subcellularLocation>
    <subcellularLocation>
        <location evidence="1">Membrane</location>
        <topology evidence="1">Peripheral membrane protein</topology>
    </subcellularLocation>
</comment>
<evidence type="ECO:0000256" key="11">
    <source>
        <dbReference type="ARBA" id="ARBA00023136"/>
    </source>
</evidence>
<feature type="compositionally biased region" description="Basic and acidic residues" evidence="19">
    <location>
        <begin position="57"/>
        <end position="67"/>
    </location>
</feature>
<dbReference type="GO" id="GO:0016020">
    <property type="term" value="C:membrane"/>
    <property type="evidence" value="ECO:0007669"/>
    <property type="project" value="UniProtKB-SubCell"/>
</dbReference>
<evidence type="ECO:0000256" key="2">
    <source>
        <dbReference type="ARBA" id="ARBA00004240"/>
    </source>
</evidence>
<evidence type="ECO:0000256" key="13">
    <source>
        <dbReference type="ARBA" id="ARBA00061299"/>
    </source>
</evidence>